<evidence type="ECO:0000259" key="1">
    <source>
        <dbReference type="PROSITE" id="PS50835"/>
    </source>
</evidence>
<evidence type="ECO:0000313" key="2">
    <source>
        <dbReference type="EMBL" id="CBI00003.1"/>
    </source>
</evidence>
<dbReference type="Pfam" id="PF13927">
    <property type="entry name" value="Ig_3"/>
    <property type="match status" value="1"/>
</dbReference>
<dbReference type="Gene3D" id="2.60.40.10">
    <property type="entry name" value="Immunoglobulins"/>
    <property type="match status" value="1"/>
</dbReference>
<feature type="domain" description="Ig-like" evidence="1">
    <location>
        <begin position="61"/>
        <end position="139"/>
    </location>
</feature>
<sequence>MQLNYLRHNGTFSSESKLQVQTSLSYPLVKFVIGMLVELCIYLTSCGGGAATKTPPLSVAPTITTQPASQTMLLGRSATFTVAASGTAPLLYQWYKNGAAISNANAATYTTPVVTAADNNSTYSVTISNSAGSVTSTVATLFTGPRAPAIGDLRYLQWEQVPLFSEIGNQYGAGFLHAIDGYSITTSGMVPYPLSIGSNAAISGDSYNFVSCAWTAQNTGIAPGIPVLPLMDIFTFGTINPALGQNYTQYLQSMATPKGVITSMDYHPACQQIGILQLSTSQSTEPDFDQRMELVDPANLQTQVAADGAASRIVSAVTYDRISGKFVLLSYGWQGDTTTAYEAATFIAQPANVLADAEQLANQGYFISAVGGDDTGGYAIIGMRVAGDTMPRPWHADYTPTGSFNTQILSNGNLPTVPDPAPSSPILFIVEAPANNLSGALYSFDEQ</sequence>
<organism evidence="2">
    <name type="scientific">mine drainage metagenome</name>
    <dbReference type="NCBI Taxonomy" id="410659"/>
    <lineage>
        <taxon>unclassified sequences</taxon>
        <taxon>metagenomes</taxon>
        <taxon>ecological metagenomes</taxon>
    </lineage>
</organism>
<name>E6PYJ4_9ZZZZ</name>
<dbReference type="SUPFAM" id="SSF48726">
    <property type="entry name" value="Immunoglobulin"/>
    <property type="match status" value="1"/>
</dbReference>
<accession>E6PYJ4</accession>
<dbReference type="AlphaFoldDB" id="E6PYJ4"/>
<comment type="caution">
    <text evidence="2">The sequence shown here is derived from an EMBL/GenBank/DDBJ whole genome shotgun (WGS) entry which is preliminary data.</text>
</comment>
<dbReference type="EMBL" id="CABN01000083">
    <property type="protein sequence ID" value="CBI00003.1"/>
    <property type="molecule type" value="Genomic_DNA"/>
</dbReference>
<dbReference type="InterPro" id="IPR036179">
    <property type="entry name" value="Ig-like_dom_sf"/>
</dbReference>
<gene>
    <name evidence="2" type="ORF">CARN3_0982</name>
</gene>
<protein>
    <recommendedName>
        <fullName evidence="1">Ig-like domain-containing protein</fullName>
    </recommendedName>
</protein>
<reference evidence="2" key="1">
    <citation type="submission" date="2009-10" db="EMBL/GenBank/DDBJ databases">
        <title>Diversity of trophic interactions inside an arsenic-rich microbial ecosystem.</title>
        <authorList>
            <person name="Bertin P.N."/>
            <person name="Heinrich-Salmeron A."/>
            <person name="Pelletier E."/>
            <person name="Goulhen-Chollet F."/>
            <person name="Arsene-Ploetze F."/>
            <person name="Gallien S."/>
            <person name="Calteau A."/>
            <person name="Vallenet D."/>
            <person name="Casiot C."/>
            <person name="Chane-Woon-Ming B."/>
            <person name="Giloteaux L."/>
            <person name="Barakat M."/>
            <person name="Bonnefoy V."/>
            <person name="Bruneel O."/>
            <person name="Chandler M."/>
            <person name="Cleiss J."/>
            <person name="Duran R."/>
            <person name="Elbaz-Poulichet F."/>
            <person name="Fonknechten N."/>
            <person name="Lauga B."/>
            <person name="Mornico D."/>
            <person name="Ortet P."/>
            <person name="Schaeffer C."/>
            <person name="Siguier P."/>
            <person name="Alexander Thil Smith A."/>
            <person name="Van Dorsselaer A."/>
            <person name="Weissenbach J."/>
            <person name="Medigue C."/>
            <person name="Le Paslier D."/>
        </authorList>
    </citation>
    <scope>NUCLEOTIDE SEQUENCE</scope>
</reference>
<dbReference type="InterPro" id="IPR007110">
    <property type="entry name" value="Ig-like_dom"/>
</dbReference>
<proteinExistence type="predicted"/>
<dbReference type="InterPro" id="IPR013783">
    <property type="entry name" value="Ig-like_fold"/>
</dbReference>
<dbReference type="PROSITE" id="PS50835">
    <property type="entry name" value="IG_LIKE"/>
    <property type="match status" value="1"/>
</dbReference>